<accession>A0A9W5KRD7</accession>
<dbReference type="InterPro" id="IPR009057">
    <property type="entry name" value="Homeodomain-like_sf"/>
</dbReference>
<evidence type="ECO:0008006" key="3">
    <source>
        <dbReference type="Google" id="ProtNLM"/>
    </source>
</evidence>
<dbReference type="AlphaFoldDB" id="A0A9W5KRD7"/>
<reference evidence="1 2" key="1">
    <citation type="submission" date="2012-04" db="EMBL/GenBank/DDBJ databases">
        <title>The Genome Sequence of Bacillus cereus VD154.</title>
        <authorList>
            <consortium name="The Broad Institute Genome Sequencing Platform"/>
            <consortium name="The Broad Institute Genome Sequencing Center for Infectious Disease"/>
            <person name="Feldgarden M."/>
            <person name="Van der Auwera G.A."/>
            <person name="Mahillon J."/>
            <person name="Duprez V."/>
            <person name="Timmery S."/>
            <person name="Mattelet C."/>
            <person name="Dierick K."/>
            <person name="Sun M."/>
            <person name="Yu Z."/>
            <person name="Zhu L."/>
            <person name="Hu X."/>
            <person name="Shank E.B."/>
            <person name="Swiecicka I."/>
            <person name="Hansen B.M."/>
            <person name="Andrup L."/>
            <person name="Young S.K."/>
            <person name="Zeng Q."/>
            <person name="Gargeya S."/>
            <person name="Fitzgerald M."/>
            <person name="Haas B."/>
            <person name="Abouelleil A."/>
            <person name="Alvarado L."/>
            <person name="Arachchi H.M."/>
            <person name="Berlin A."/>
            <person name="Chapman S.B."/>
            <person name="Goldberg J."/>
            <person name="Griggs A."/>
            <person name="Gujja S."/>
            <person name="Hansen M."/>
            <person name="Howarth C."/>
            <person name="Imamovic A."/>
            <person name="Larimer J."/>
            <person name="McCowen C."/>
            <person name="Montmayeur A."/>
            <person name="Murphy C."/>
            <person name="Neiman D."/>
            <person name="Pearson M."/>
            <person name="Priest M."/>
            <person name="Roberts A."/>
            <person name="Saif S."/>
            <person name="Shea T."/>
            <person name="Sisk P."/>
            <person name="Sykes S."/>
            <person name="Wortman J."/>
            <person name="Nusbaum C."/>
            <person name="Birren B."/>
        </authorList>
    </citation>
    <scope>NUCLEOTIDE SEQUENCE [LARGE SCALE GENOMIC DNA]</scope>
    <source>
        <strain evidence="1 2">VD154</strain>
    </source>
</reference>
<dbReference type="RefSeq" id="WP_000743897.1">
    <property type="nucleotide sequence ID" value="NZ_JH791885.1"/>
</dbReference>
<protein>
    <recommendedName>
        <fullName evidence="3">Transposase</fullName>
    </recommendedName>
</protein>
<proteinExistence type="predicted"/>
<comment type="caution">
    <text evidence="1">The sequence shown here is derived from an EMBL/GenBank/DDBJ whole genome shotgun (WGS) entry which is preliminary data.</text>
</comment>
<evidence type="ECO:0000313" key="2">
    <source>
        <dbReference type="Proteomes" id="UP000006967"/>
    </source>
</evidence>
<sequence>MKKQHDETFKKQCVELVIKEELTISSIQKEFDLGHGTLNSWIKKYSSPLLDSKGTGITELRSL</sequence>
<name>A0A9W5KRD7_BACCE</name>
<dbReference type="Gene3D" id="1.10.10.60">
    <property type="entry name" value="Homeodomain-like"/>
    <property type="match status" value="1"/>
</dbReference>
<evidence type="ECO:0000313" key="1">
    <source>
        <dbReference type="EMBL" id="EJR64002.1"/>
    </source>
</evidence>
<dbReference type="Proteomes" id="UP000006967">
    <property type="component" value="Unassembled WGS sequence"/>
</dbReference>
<gene>
    <name evidence="1" type="ORF">IK5_05788</name>
</gene>
<organism evidence="1 2">
    <name type="scientific">Bacillus cereus VD154</name>
    <dbReference type="NCBI Taxonomy" id="1053238"/>
    <lineage>
        <taxon>Bacteria</taxon>
        <taxon>Bacillati</taxon>
        <taxon>Bacillota</taxon>
        <taxon>Bacilli</taxon>
        <taxon>Bacillales</taxon>
        <taxon>Bacillaceae</taxon>
        <taxon>Bacillus</taxon>
        <taxon>Bacillus cereus group</taxon>
    </lineage>
</organism>
<dbReference type="SUPFAM" id="SSF46689">
    <property type="entry name" value="Homeodomain-like"/>
    <property type="match status" value="1"/>
</dbReference>
<dbReference type="EMBL" id="AHFG01000086">
    <property type="protein sequence ID" value="EJR64002.1"/>
    <property type="molecule type" value="Genomic_DNA"/>
</dbReference>